<gene>
    <name evidence="2" type="ORF">I568_01684</name>
</gene>
<keyword evidence="1" id="KW-0812">Transmembrane</keyword>
<keyword evidence="1" id="KW-1133">Transmembrane helix</keyword>
<dbReference type="Proteomes" id="UP000014113">
    <property type="component" value="Unassembled WGS sequence"/>
</dbReference>
<name>S0KLS7_9ENTE</name>
<feature type="transmembrane region" description="Helical" evidence="1">
    <location>
        <begin position="100"/>
        <end position="123"/>
    </location>
</feature>
<protein>
    <submittedName>
        <fullName evidence="2">Uncharacterized protein</fullName>
    </submittedName>
</protein>
<proteinExistence type="predicted"/>
<dbReference type="STRING" id="1121865.OMW_01064"/>
<dbReference type="AlphaFoldDB" id="S0KLS7"/>
<feature type="transmembrane region" description="Helical" evidence="1">
    <location>
        <begin position="16"/>
        <end position="38"/>
    </location>
</feature>
<dbReference type="EMBL" id="ASWJ01000008">
    <property type="protein sequence ID" value="EOW80507.1"/>
    <property type="molecule type" value="Genomic_DNA"/>
</dbReference>
<accession>S0KLS7</accession>
<comment type="caution">
    <text evidence="2">The sequence shown here is derived from an EMBL/GenBank/DDBJ whole genome shotgun (WGS) entry which is preliminary data.</text>
</comment>
<feature type="transmembrane region" description="Helical" evidence="1">
    <location>
        <begin position="162"/>
        <end position="180"/>
    </location>
</feature>
<evidence type="ECO:0000313" key="2">
    <source>
        <dbReference type="EMBL" id="EOW80507.1"/>
    </source>
</evidence>
<feature type="transmembrane region" description="Helical" evidence="1">
    <location>
        <begin position="129"/>
        <end position="150"/>
    </location>
</feature>
<dbReference type="PATRIC" id="fig|1121865.3.peg.1034"/>
<feature type="transmembrane region" description="Helical" evidence="1">
    <location>
        <begin position="58"/>
        <end position="79"/>
    </location>
</feature>
<dbReference type="RefSeq" id="WP_016183206.1">
    <property type="nucleotide sequence ID" value="NZ_JXKI01000001.1"/>
</dbReference>
<organism evidence="2 3">
    <name type="scientific">Enterococcus columbae DSM 7374 = ATCC 51263</name>
    <dbReference type="NCBI Taxonomy" id="1121865"/>
    <lineage>
        <taxon>Bacteria</taxon>
        <taxon>Bacillati</taxon>
        <taxon>Bacillota</taxon>
        <taxon>Bacilli</taxon>
        <taxon>Lactobacillales</taxon>
        <taxon>Enterococcaceae</taxon>
        <taxon>Enterococcus</taxon>
    </lineage>
</organism>
<keyword evidence="1" id="KW-0472">Membrane</keyword>
<keyword evidence="3" id="KW-1185">Reference proteome</keyword>
<sequence>MILEWKYLLQLLSKNLLYRIVVAILFAIFLLIMWMRGIDLDSHIFLFKFPSNLENWTFYKLLFYNLMPIIVYFGASLWMNDVFPVMISQENLWVRIRNQGSVTSLLIYYSGIVAYSLLIVGLANSLLMVSFYHFLSVSESVIGFLFILFLQQMLAVGYLINMPFIGYIFLICVLICLATTPTFTPFQIGLAIVGNIILLGINPLLLKNKEYL</sequence>
<evidence type="ECO:0000256" key="1">
    <source>
        <dbReference type="SAM" id="Phobius"/>
    </source>
</evidence>
<evidence type="ECO:0000313" key="3">
    <source>
        <dbReference type="Proteomes" id="UP000014113"/>
    </source>
</evidence>
<feature type="transmembrane region" description="Helical" evidence="1">
    <location>
        <begin position="186"/>
        <end position="206"/>
    </location>
</feature>
<reference evidence="2 3" key="1">
    <citation type="submission" date="2013-03" db="EMBL/GenBank/DDBJ databases">
        <title>The Genome Sequence of Enterococcus columbae ATCC_51263 (PacBio/Illumina hybrid assembly).</title>
        <authorList>
            <consortium name="The Broad Institute Genomics Platform"/>
            <consortium name="The Broad Institute Genome Sequencing Center for Infectious Disease"/>
            <person name="Earl A."/>
            <person name="Russ C."/>
            <person name="Gilmore M."/>
            <person name="Surin D."/>
            <person name="Walker B."/>
            <person name="Young S."/>
            <person name="Zeng Q."/>
            <person name="Gargeya S."/>
            <person name="Fitzgerald M."/>
            <person name="Haas B."/>
            <person name="Abouelleil A."/>
            <person name="Allen A.W."/>
            <person name="Alvarado L."/>
            <person name="Arachchi H.M."/>
            <person name="Berlin A.M."/>
            <person name="Chapman S.B."/>
            <person name="Gainer-Dewar J."/>
            <person name="Goldberg J."/>
            <person name="Griggs A."/>
            <person name="Gujja S."/>
            <person name="Hansen M."/>
            <person name="Howarth C."/>
            <person name="Imamovic A."/>
            <person name="Ireland A."/>
            <person name="Larimer J."/>
            <person name="McCowan C."/>
            <person name="Murphy C."/>
            <person name="Pearson M."/>
            <person name="Poon T.W."/>
            <person name="Priest M."/>
            <person name="Roberts A."/>
            <person name="Saif S."/>
            <person name="Shea T."/>
            <person name="Sisk P."/>
            <person name="Sykes S."/>
            <person name="Wortman J."/>
            <person name="Nusbaum C."/>
            <person name="Birren B."/>
        </authorList>
    </citation>
    <scope>NUCLEOTIDE SEQUENCE [LARGE SCALE GENOMIC DNA]</scope>
    <source>
        <strain evidence="2 3">ATCC 51263</strain>
    </source>
</reference>